<keyword evidence="1" id="KW-1133">Transmembrane helix</keyword>
<dbReference type="GeneID" id="93312208"/>
<gene>
    <name evidence="3" type="ORF">PZT46_02020</name>
    <name evidence="2" type="ORF">SJ059_00590</name>
</gene>
<sequence>MSGIAALLIALVLLVVAIYSLLSYIRERRHSGLPSKKDKR</sequence>
<dbReference type="AlphaFoldDB" id="A0AAJ5LW26"/>
<comment type="caution">
    <text evidence="2">The sequence shown here is derived from an EMBL/GenBank/DDBJ whole genome shotgun (WGS) entry which is preliminary data.</text>
</comment>
<dbReference type="Proteomes" id="UP001279012">
    <property type="component" value="Unassembled WGS sequence"/>
</dbReference>
<evidence type="ECO:0000313" key="4">
    <source>
        <dbReference type="Proteomes" id="UP001279012"/>
    </source>
</evidence>
<dbReference type="EMBL" id="JAWZZT010000001">
    <property type="protein sequence ID" value="MDX7012977.1"/>
    <property type="molecule type" value="Genomic_DNA"/>
</dbReference>
<name>A0AAJ5LW26_KLEAE</name>
<protein>
    <submittedName>
        <fullName evidence="2">Small membrane protein</fullName>
    </submittedName>
</protein>
<dbReference type="EMBL" id="JARELW010000001">
    <property type="protein sequence ID" value="MEA8798036.1"/>
    <property type="molecule type" value="Genomic_DNA"/>
</dbReference>
<accession>A0AAJ5LW26</accession>
<dbReference type="InterPro" id="IPR049833">
    <property type="entry name" value="KPN01023-like"/>
</dbReference>
<evidence type="ECO:0000313" key="3">
    <source>
        <dbReference type="EMBL" id="MEA8798036.1"/>
    </source>
</evidence>
<evidence type="ECO:0000256" key="1">
    <source>
        <dbReference type="SAM" id="Phobius"/>
    </source>
</evidence>
<reference evidence="3" key="1">
    <citation type="journal article" date="2023" name="J. Hosp. Infect.">
        <title>Cross-contamination of carbapenem-resistant Gram-negative bacteria between patients and hospital environment in the first year of a newly built surgical ward.</title>
        <authorList>
            <person name="Boutin S."/>
            <person name="Scherrer M."/>
            <person name="Spath I."/>
            <person name="Kocer K."/>
            <person name="Heeg K."/>
            <person name="Nurjadi D."/>
        </authorList>
    </citation>
    <scope>NUCLEOTIDE SEQUENCE</scope>
    <source>
        <strain evidence="3">KE10384</strain>
    </source>
</reference>
<reference evidence="2" key="2">
    <citation type="submission" date="2023-11" db="EMBL/GenBank/DDBJ databases">
        <title>Detection of rare carbapenemases in Enterobacterales - comparison of two colorimetric and two CIM-based carbapenemase assays.</title>
        <authorList>
            <person name="Schaffarczyk L."/>
            <person name="Noster J."/>
            <person name="Stelzer Y."/>
            <person name="Sattler J."/>
            <person name="Gatermann S."/>
            <person name="Hamprecht A."/>
        </authorList>
    </citation>
    <scope>NUCLEOTIDE SEQUENCE</scope>
    <source>
        <strain evidence="2">CIM-Cont-037</strain>
    </source>
</reference>
<dbReference type="RefSeq" id="WP_015366410.1">
    <property type="nucleotide sequence ID" value="NZ_AP022108.1"/>
</dbReference>
<keyword evidence="1" id="KW-0472">Membrane</keyword>
<evidence type="ECO:0000313" key="2">
    <source>
        <dbReference type="EMBL" id="MDX7012977.1"/>
    </source>
</evidence>
<proteinExistence type="predicted"/>
<dbReference type="Proteomes" id="UP001303386">
    <property type="component" value="Unassembled WGS sequence"/>
</dbReference>
<organism evidence="2 4">
    <name type="scientific">Klebsiella aerogenes</name>
    <name type="common">Enterobacter aerogenes</name>
    <dbReference type="NCBI Taxonomy" id="548"/>
    <lineage>
        <taxon>Bacteria</taxon>
        <taxon>Pseudomonadati</taxon>
        <taxon>Pseudomonadota</taxon>
        <taxon>Gammaproteobacteria</taxon>
        <taxon>Enterobacterales</taxon>
        <taxon>Enterobacteriaceae</taxon>
        <taxon>Klebsiella/Raoultella group</taxon>
        <taxon>Klebsiella</taxon>
    </lineage>
</organism>
<dbReference type="NCBIfam" id="NF033853">
    <property type="entry name" value="KPN_two_small"/>
    <property type="match status" value="1"/>
</dbReference>
<feature type="transmembrane region" description="Helical" evidence="1">
    <location>
        <begin position="6"/>
        <end position="25"/>
    </location>
</feature>
<keyword evidence="1" id="KW-0812">Transmembrane</keyword>